<comment type="caution">
    <text evidence="6">The sequence shown here is derived from an EMBL/GenBank/DDBJ whole genome shotgun (WGS) entry which is preliminary data.</text>
</comment>
<comment type="similarity">
    <text evidence="1">Belongs to the sorting nexin family.</text>
</comment>
<evidence type="ECO:0000256" key="4">
    <source>
        <dbReference type="ARBA" id="ARBA00023121"/>
    </source>
</evidence>
<keyword evidence="3" id="KW-0653">Protein transport</keyword>
<evidence type="ECO:0000256" key="3">
    <source>
        <dbReference type="ARBA" id="ARBA00022927"/>
    </source>
</evidence>
<feature type="non-terminal residue" evidence="6">
    <location>
        <position position="1"/>
    </location>
</feature>
<dbReference type="PANTHER" id="PTHR46979:SF2">
    <property type="entry name" value="SORTING NEXIN-41"/>
    <property type="match status" value="1"/>
</dbReference>
<feature type="compositionally biased region" description="Polar residues" evidence="5">
    <location>
        <begin position="29"/>
        <end position="46"/>
    </location>
</feature>
<dbReference type="OrthoDB" id="289314at2759"/>
<keyword evidence="4" id="KW-0446">Lipid-binding</keyword>
<sequence>SEVLHPAPLIPLPSNPLTASPGTAANPASGASSTPPLAVPSSSQTLKNPDPRFIECEAFTNRFAAHLSGPFGKSHKRVVRKLSGTYGAHNFVATAESGEETPILKTEALIDLRWTLPKSQPRRDLANDYAELGALYNVFSLNESGNLASAIEKVGQAVDASYVFSSSVVTALEAEVSEPLQEYEMFAQIIKSVLKYRRLKHVQVEQAAETLAQKRVTLESLEHVENEARRIDELLRGAVGGGGGGLGSQRSAGAAPPTRPDGGSGAAEERTTLEHAPTSPNRELSVPGSAASGRYAYGYGGPGPRSRSPNIRIGSGSKLINALSHRIQGMMDVDPEATRRNNIGKTRDAIALVRVSPSAAAERERLQEELNRFQNVKVADFRDILLAFSNIHHKWCQKVRGCHDVRFPGVLLGRGRGAKRREDGFARISVLKKKKDLTPLTLVYINCYPQ</sequence>
<feature type="region of interest" description="Disordered" evidence="5">
    <location>
        <begin position="1"/>
        <end position="46"/>
    </location>
</feature>
<reference evidence="6 7" key="1">
    <citation type="journal article" name="Sci. Rep.">
        <title>Genome-scale phylogenetic analyses confirm Olpidium as the closest living zoosporic fungus to the non-flagellated, terrestrial fungi.</title>
        <authorList>
            <person name="Chang Y."/>
            <person name="Rochon D."/>
            <person name="Sekimoto S."/>
            <person name="Wang Y."/>
            <person name="Chovatia M."/>
            <person name="Sandor L."/>
            <person name="Salamov A."/>
            <person name="Grigoriev I.V."/>
            <person name="Stajich J.E."/>
            <person name="Spatafora J.W."/>
        </authorList>
    </citation>
    <scope>NUCLEOTIDE SEQUENCE [LARGE SCALE GENOMIC DNA]</scope>
    <source>
        <strain evidence="6">S191</strain>
    </source>
</reference>
<dbReference type="Gene3D" id="1.20.1270.60">
    <property type="entry name" value="Arfaptin homology (AH) domain/BAR domain"/>
    <property type="match status" value="1"/>
</dbReference>
<evidence type="ECO:0000256" key="1">
    <source>
        <dbReference type="ARBA" id="ARBA00010883"/>
    </source>
</evidence>
<evidence type="ECO:0000256" key="5">
    <source>
        <dbReference type="SAM" id="MobiDB-lite"/>
    </source>
</evidence>
<dbReference type="AlphaFoldDB" id="A0A8H7ZWE2"/>
<name>A0A8H7ZWE2_9FUNG</name>
<evidence type="ECO:0000256" key="2">
    <source>
        <dbReference type="ARBA" id="ARBA00022448"/>
    </source>
</evidence>
<keyword evidence="7" id="KW-1185">Reference proteome</keyword>
<proteinExistence type="inferred from homology"/>
<protein>
    <submittedName>
        <fullName evidence="6">Uncharacterized protein</fullName>
    </submittedName>
</protein>
<dbReference type="PANTHER" id="PTHR46979">
    <property type="entry name" value="SORTING NEXIN-41"/>
    <property type="match status" value="1"/>
</dbReference>
<dbReference type="InterPro" id="IPR051079">
    <property type="entry name" value="Sorting_Nexin_Autophagy"/>
</dbReference>
<keyword evidence="2" id="KW-0813">Transport</keyword>
<evidence type="ECO:0000313" key="7">
    <source>
        <dbReference type="Proteomes" id="UP000673691"/>
    </source>
</evidence>
<dbReference type="InterPro" id="IPR027267">
    <property type="entry name" value="AH/BAR_dom_sf"/>
</dbReference>
<feature type="region of interest" description="Disordered" evidence="5">
    <location>
        <begin position="240"/>
        <end position="289"/>
    </location>
</feature>
<organism evidence="6 7">
    <name type="scientific">Olpidium bornovanus</name>
    <dbReference type="NCBI Taxonomy" id="278681"/>
    <lineage>
        <taxon>Eukaryota</taxon>
        <taxon>Fungi</taxon>
        <taxon>Fungi incertae sedis</taxon>
        <taxon>Olpidiomycota</taxon>
        <taxon>Olpidiomycotina</taxon>
        <taxon>Olpidiomycetes</taxon>
        <taxon>Olpidiales</taxon>
        <taxon>Olpidiaceae</taxon>
        <taxon>Olpidium</taxon>
    </lineage>
</organism>
<dbReference type="Proteomes" id="UP000673691">
    <property type="component" value="Unassembled WGS sequence"/>
</dbReference>
<accession>A0A8H7ZWE2</accession>
<dbReference type="GO" id="GO:0008289">
    <property type="term" value="F:lipid binding"/>
    <property type="evidence" value="ECO:0007669"/>
    <property type="project" value="UniProtKB-KW"/>
</dbReference>
<dbReference type="GO" id="GO:0015031">
    <property type="term" value="P:protein transport"/>
    <property type="evidence" value="ECO:0007669"/>
    <property type="project" value="UniProtKB-KW"/>
</dbReference>
<dbReference type="EMBL" id="JAEFCI010005004">
    <property type="protein sequence ID" value="KAG5460585.1"/>
    <property type="molecule type" value="Genomic_DNA"/>
</dbReference>
<gene>
    <name evidence="6" type="ORF">BJ554DRAFT_7351</name>
</gene>
<evidence type="ECO:0000313" key="6">
    <source>
        <dbReference type="EMBL" id="KAG5460585.1"/>
    </source>
</evidence>